<comment type="similarity">
    <text evidence="2 7">Belongs to the C1D family.</text>
</comment>
<dbReference type="GO" id="GO:0003723">
    <property type="term" value="F:RNA binding"/>
    <property type="evidence" value="ECO:0007669"/>
    <property type="project" value="UniProtKB-UniRule"/>
</dbReference>
<keyword evidence="8" id="KW-1185">Reference proteome</keyword>
<comment type="subcellular location">
    <subcellularLocation>
        <location evidence="7">Cytoplasm</location>
    </subcellularLocation>
    <subcellularLocation>
        <location evidence="7">Nucleus</location>
        <location evidence="7">Nucleolus</location>
    </subcellularLocation>
    <subcellularLocation>
        <location evidence="1 7">Nucleus</location>
    </subcellularLocation>
</comment>
<evidence type="ECO:0000256" key="7">
    <source>
        <dbReference type="RuleBase" id="RU368003"/>
    </source>
</evidence>
<name>A0A6J0C0Z1_NEOLC</name>
<evidence type="ECO:0000256" key="3">
    <source>
        <dbReference type="ARBA" id="ARBA00015212"/>
    </source>
</evidence>
<dbReference type="GeneID" id="107225100"/>
<comment type="subunit">
    <text evidence="7">Monomer and homodimer.</text>
</comment>
<dbReference type="PANTHER" id="PTHR15341">
    <property type="entry name" value="SUN-COR STEROID HORMONE RECEPTOR CO-REPRESSOR"/>
    <property type="match status" value="1"/>
</dbReference>
<protein>
    <recommendedName>
        <fullName evidence="3 7">Nuclear nucleic acid-binding protein C1D</fullName>
    </recommendedName>
</protein>
<keyword evidence="7" id="KW-0963">Cytoplasm</keyword>
<dbReference type="GO" id="GO:0005730">
    <property type="term" value="C:nucleolus"/>
    <property type="evidence" value="ECO:0007669"/>
    <property type="project" value="UniProtKB-SubCell"/>
</dbReference>
<proteinExistence type="inferred from homology"/>
<dbReference type="GO" id="GO:0000178">
    <property type="term" value="C:exosome (RNase complex)"/>
    <property type="evidence" value="ECO:0007669"/>
    <property type="project" value="TreeGrafter"/>
</dbReference>
<evidence type="ECO:0000256" key="4">
    <source>
        <dbReference type="ARBA" id="ARBA00022552"/>
    </source>
</evidence>
<dbReference type="InParanoid" id="A0A6J0C0Z1"/>
<dbReference type="InterPro" id="IPR007146">
    <property type="entry name" value="Sas10/Utp3/C1D"/>
</dbReference>
<keyword evidence="7" id="KW-0238">DNA-binding</keyword>
<evidence type="ECO:0000256" key="6">
    <source>
        <dbReference type="ARBA" id="ARBA00023242"/>
    </source>
</evidence>
<reference evidence="9" key="1">
    <citation type="submission" date="2025-08" db="UniProtKB">
        <authorList>
            <consortium name="RefSeq"/>
        </authorList>
    </citation>
    <scope>IDENTIFICATION</scope>
    <source>
        <tissue evidence="9">Thorax and Abdomen</tissue>
    </source>
</reference>
<evidence type="ECO:0000256" key="1">
    <source>
        <dbReference type="ARBA" id="ARBA00004123"/>
    </source>
</evidence>
<keyword evidence="4 7" id="KW-0698">rRNA processing</keyword>
<organism evidence="9">
    <name type="scientific">Neodiprion lecontei</name>
    <name type="common">Redheaded pine sawfly</name>
    <dbReference type="NCBI Taxonomy" id="441921"/>
    <lineage>
        <taxon>Eukaryota</taxon>
        <taxon>Metazoa</taxon>
        <taxon>Ecdysozoa</taxon>
        <taxon>Arthropoda</taxon>
        <taxon>Hexapoda</taxon>
        <taxon>Insecta</taxon>
        <taxon>Pterygota</taxon>
        <taxon>Neoptera</taxon>
        <taxon>Endopterygota</taxon>
        <taxon>Hymenoptera</taxon>
        <taxon>Tenthredinoidea</taxon>
        <taxon>Diprionidae</taxon>
        <taxon>Diprioninae</taxon>
        <taxon>Neodiprion</taxon>
    </lineage>
</organism>
<dbReference type="InterPro" id="IPR011082">
    <property type="entry name" value="Exosome-assoc_fac/DNA_repair"/>
</dbReference>
<evidence type="ECO:0000313" key="8">
    <source>
        <dbReference type="Proteomes" id="UP000829291"/>
    </source>
</evidence>
<dbReference type="GO" id="GO:0010468">
    <property type="term" value="P:regulation of gene expression"/>
    <property type="evidence" value="ECO:0007669"/>
    <property type="project" value="TreeGrafter"/>
</dbReference>
<dbReference type="GO" id="GO:0003677">
    <property type="term" value="F:DNA binding"/>
    <property type="evidence" value="ECO:0007669"/>
    <property type="project" value="UniProtKB-KW"/>
</dbReference>
<keyword evidence="6 7" id="KW-0539">Nucleus</keyword>
<dbReference type="AlphaFoldDB" id="A0A6J0C0Z1"/>
<evidence type="ECO:0000256" key="5">
    <source>
        <dbReference type="ARBA" id="ARBA00022884"/>
    </source>
</evidence>
<dbReference type="PANTHER" id="PTHR15341:SF3">
    <property type="entry name" value="NUCLEAR NUCLEIC ACID-BINDING PROTEIN C1D"/>
    <property type="match status" value="1"/>
</dbReference>
<accession>A0A6J0C0Z1</accession>
<comment type="function">
    <text evidence="7">Plays a role in the recruitment of the exosome to pre-rRNA to mediate the 3'-5' end processing of the 5.8S rRNA.</text>
</comment>
<dbReference type="CTD" id="32558"/>
<sequence>MEVEFKELASDANLVAKVKNFHKSTDDINNHLKLATNPEFYEKLSNSDKLKYNLLMSYSLNTLFWMYLRLEGEDPMKHEIKSENERLKQYMARAKQIKDRDTIMPRVNREVAQRFVRSGLWECRSDKDKSKGMKGPRKNTT</sequence>
<evidence type="ECO:0000256" key="2">
    <source>
        <dbReference type="ARBA" id="ARBA00009154"/>
    </source>
</evidence>
<dbReference type="OrthoDB" id="1421013at2759"/>
<dbReference type="RefSeq" id="XP_015520921.1">
    <property type="nucleotide sequence ID" value="XM_015665435.2"/>
</dbReference>
<gene>
    <name evidence="9" type="primary">LOC107225100</name>
</gene>
<dbReference type="GO" id="GO:0005737">
    <property type="term" value="C:cytoplasm"/>
    <property type="evidence" value="ECO:0007669"/>
    <property type="project" value="UniProtKB-SubCell"/>
</dbReference>
<dbReference type="GO" id="GO:0000460">
    <property type="term" value="P:maturation of 5.8S rRNA"/>
    <property type="evidence" value="ECO:0007669"/>
    <property type="project" value="TreeGrafter"/>
</dbReference>
<dbReference type="Proteomes" id="UP000829291">
    <property type="component" value="Chromosome 4"/>
</dbReference>
<evidence type="ECO:0000313" key="9">
    <source>
        <dbReference type="RefSeq" id="XP_015520921.1"/>
    </source>
</evidence>
<dbReference type="FunCoup" id="A0A6J0C0Z1">
    <property type="interactions" value="227"/>
</dbReference>
<dbReference type="Pfam" id="PF04000">
    <property type="entry name" value="Sas10_Utp3"/>
    <property type="match status" value="1"/>
</dbReference>
<dbReference type="KEGG" id="nlo:107225100"/>
<keyword evidence="5 7" id="KW-0694">RNA-binding</keyword>